<dbReference type="NCBIfam" id="TIGR01764">
    <property type="entry name" value="excise"/>
    <property type="match status" value="1"/>
</dbReference>
<accession>A0A1G6K1X2</accession>
<dbReference type="EMBL" id="FMZH01000001">
    <property type="protein sequence ID" value="SDC24861.1"/>
    <property type="molecule type" value="Genomic_DNA"/>
</dbReference>
<keyword evidence="3" id="KW-1185">Reference proteome</keyword>
<dbReference type="Pfam" id="PF12728">
    <property type="entry name" value="HTH_17"/>
    <property type="match status" value="1"/>
</dbReference>
<dbReference type="InterPro" id="IPR041657">
    <property type="entry name" value="HTH_17"/>
</dbReference>
<dbReference type="STRING" id="390242.SAMN04488024_101626"/>
<evidence type="ECO:0000259" key="1">
    <source>
        <dbReference type="Pfam" id="PF12728"/>
    </source>
</evidence>
<protein>
    <submittedName>
        <fullName evidence="2">DNA binding domain-containing protein, excisionase family</fullName>
    </submittedName>
</protein>
<dbReference type="InterPro" id="IPR010093">
    <property type="entry name" value="SinI_DNA-bd"/>
</dbReference>
<feature type="domain" description="Helix-turn-helix" evidence="1">
    <location>
        <begin position="84"/>
        <end position="130"/>
    </location>
</feature>
<organism evidence="2 3">
    <name type="scientific">Pedobacter soli</name>
    <dbReference type="NCBI Taxonomy" id="390242"/>
    <lineage>
        <taxon>Bacteria</taxon>
        <taxon>Pseudomonadati</taxon>
        <taxon>Bacteroidota</taxon>
        <taxon>Sphingobacteriia</taxon>
        <taxon>Sphingobacteriales</taxon>
        <taxon>Sphingobacteriaceae</taxon>
        <taxon>Pedobacter</taxon>
    </lineage>
</organism>
<evidence type="ECO:0000313" key="2">
    <source>
        <dbReference type="EMBL" id="SDC24861.1"/>
    </source>
</evidence>
<evidence type="ECO:0000313" key="3">
    <source>
        <dbReference type="Proteomes" id="UP000199455"/>
    </source>
</evidence>
<name>A0A1G6K1X2_9SPHI</name>
<gene>
    <name evidence="2" type="ORF">SAMN04488024_101626</name>
</gene>
<dbReference type="GO" id="GO:0003677">
    <property type="term" value="F:DNA binding"/>
    <property type="evidence" value="ECO:0007669"/>
    <property type="project" value="InterPro"/>
</dbReference>
<dbReference type="RefSeq" id="WP_244154581.1">
    <property type="nucleotide sequence ID" value="NZ_FMZH01000001.1"/>
</dbReference>
<sequence>MIDMNTIDQMRRPSKSEQMMAIASLPAFSSILSGIHSEQTEIEIEETGERIKIPFRALAFLGDILKAMGEGKPVSIVPLATEVTTQKAAEILGCSRPYLVKLLEEGAIDFVKVGKHRRIKFEDVVSYRQKMKDQQKKNIIEIMGFDEELGLYDS</sequence>
<dbReference type="Proteomes" id="UP000199455">
    <property type="component" value="Unassembled WGS sequence"/>
</dbReference>
<proteinExistence type="predicted"/>
<dbReference type="AlphaFoldDB" id="A0A1G6K1X2"/>
<reference evidence="3" key="1">
    <citation type="submission" date="2016-10" db="EMBL/GenBank/DDBJ databases">
        <authorList>
            <person name="Varghese N."/>
            <person name="Submissions S."/>
        </authorList>
    </citation>
    <scope>NUCLEOTIDE SEQUENCE [LARGE SCALE GENOMIC DNA]</scope>
    <source>
        <strain evidence="3">DSM 18609</strain>
    </source>
</reference>